<evidence type="ECO:0000313" key="3">
    <source>
        <dbReference type="Proteomes" id="UP000289497"/>
    </source>
</evidence>
<feature type="chain" id="PRO_5019440540" description="Lipoprotein" evidence="1">
    <location>
        <begin position="23"/>
        <end position="677"/>
    </location>
</feature>
<feature type="signal peptide" evidence="1">
    <location>
        <begin position="1"/>
        <end position="22"/>
    </location>
</feature>
<gene>
    <name evidence="2" type="ORF">NCTC10179_00265</name>
</gene>
<accession>A0A449B660</accession>
<dbReference type="EMBL" id="LR215039">
    <property type="protein sequence ID" value="VEU76100.1"/>
    <property type="molecule type" value="Genomic_DNA"/>
</dbReference>
<keyword evidence="1" id="KW-0732">Signal</keyword>
<dbReference type="PROSITE" id="PS51257">
    <property type="entry name" value="PROKAR_LIPOPROTEIN"/>
    <property type="match status" value="1"/>
</dbReference>
<evidence type="ECO:0008006" key="4">
    <source>
        <dbReference type="Google" id="ProtNLM"/>
    </source>
</evidence>
<keyword evidence="3" id="KW-1185">Reference proteome</keyword>
<sequence>MKIKRIWFALPLVGLSSLATIACVSPSSIKTPTHYVKTFNYANTYADGVFPIFENRKYQNEIEKNLFAPLIKYTSFDDLLTDKVNNLIVQSSKTYLSFYLAKSLKVYFDNKNTLTYNNDNYKDNSLFAQKYLEILHSNDVTSINHKDFFDNLNKAWKIEFELKDNLYYSNYQGAKTQIAFKVQDLLSRVTASDVAYFQNNYGVELKIENNKFVIYSTKHKLSEFFENELMKNLIFNPSPENIVNKNYQNSLYLSKYVPLKNQIDQITLLKNTNSPDELFNESLSNLNEITLNFNPTPLDVETFRIQQLRSYRQNLISEIPYNLFNSTQKDDILSRSRQYGLRETIKTQNLASSQRFLYTTEYQTKKIDAFNTNFKNFYFKKSKESYLFKYYLSRLYSLFAKSYYLDNPYYWNSLSLPSTLFENNFNEQNGFVTLSDASTLLNEQTIFLNSKNEFRKINFYNLQNEFFKNEKILDFQQQLKNLYFDEIVKELNLLITEFIQTNKLPFGAILEFEYPILNTYSEKEISLHQEYLKMLNGVSKNLNIHASFVDIDSFKNKNYFIEPHKIEYPSKSLESFINTIFDTSEINQYLKSNFLNNSYSILDQNNINKDSFIEIIKTHNIQDQIKLINDLNNLIPLPFEPLNVNTSKNLNKILVQQYYTYPLFEDGITSFEDIKIK</sequence>
<proteinExistence type="predicted"/>
<dbReference type="OrthoDB" id="395736at2"/>
<evidence type="ECO:0000313" key="2">
    <source>
        <dbReference type="EMBL" id="VEU76100.1"/>
    </source>
</evidence>
<dbReference type="AlphaFoldDB" id="A0A449B660"/>
<name>A0A449B660_9BACT</name>
<organism evidence="2 3">
    <name type="scientific">Mycoplasmopsis columboralis</name>
    <dbReference type="NCBI Taxonomy" id="171282"/>
    <lineage>
        <taxon>Bacteria</taxon>
        <taxon>Bacillati</taxon>
        <taxon>Mycoplasmatota</taxon>
        <taxon>Mycoplasmoidales</taxon>
        <taxon>Metamycoplasmataceae</taxon>
        <taxon>Mycoplasmopsis</taxon>
    </lineage>
</organism>
<reference evidence="2 3" key="1">
    <citation type="submission" date="2019-01" db="EMBL/GenBank/DDBJ databases">
        <authorList>
            <consortium name="Pathogen Informatics"/>
        </authorList>
    </citation>
    <scope>NUCLEOTIDE SEQUENCE [LARGE SCALE GENOMIC DNA]</scope>
    <source>
        <strain evidence="2 3">NCTC10179</strain>
    </source>
</reference>
<protein>
    <recommendedName>
        <fullName evidence="4">Lipoprotein</fullName>
    </recommendedName>
</protein>
<dbReference type="NCBIfam" id="NF045850">
    <property type="entry name" value="ABC_Mplas_LP"/>
    <property type="match status" value="2"/>
</dbReference>
<dbReference type="Proteomes" id="UP000289497">
    <property type="component" value="Chromosome"/>
</dbReference>
<dbReference type="RefSeq" id="WP_036433938.1">
    <property type="nucleotide sequence ID" value="NZ_LR215039.1"/>
</dbReference>
<evidence type="ECO:0000256" key="1">
    <source>
        <dbReference type="SAM" id="SignalP"/>
    </source>
</evidence>
<dbReference type="KEGG" id="mcou:NCTC10179_00265"/>